<accession>A0A6C0H4X9</accession>
<reference evidence="2" key="1">
    <citation type="journal article" date="2020" name="Nature">
        <title>Giant virus diversity and host interactions through global metagenomics.</title>
        <authorList>
            <person name="Schulz F."/>
            <person name="Roux S."/>
            <person name="Paez-Espino D."/>
            <person name="Jungbluth S."/>
            <person name="Walsh D.A."/>
            <person name="Denef V.J."/>
            <person name="McMahon K.D."/>
            <person name="Konstantinidis K.T."/>
            <person name="Eloe-Fadrosh E.A."/>
            <person name="Kyrpides N.C."/>
            <person name="Woyke T."/>
        </authorList>
    </citation>
    <scope>NUCLEOTIDE SEQUENCE</scope>
    <source>
        <strain evidence="2">GVMAG-M-3300023179-63</strain>
    </source>
</reference>
<feature type="transmembrane region" description="Helical" evidence="1">
    <location>
        <begin position="12"/>
        <end position="36"/>
    </location>
</feature>
<sequence length="64" mass="7465">MMLSNLIKNGFIFMMVFVIKYYMFITIKCVLEYMLLPNIVPLIWFLVALPTPYCATMLIGPLLN</sequence>
<feature type="transmembrane region" description="Helical" evidence="1">
    <location>
        <begin position="42"/>
        <end position="63"/>
    </location>
</feature>
<keyword evidence="1" id="KW-0472">Membrane</keyword>
<evidence type="ECO:0000256" key="1">
    <source>
        <dbReference type="SAM" id="Phobius"/>
    </source>
</evidence>
<organism evidence="2">
    <name type="scientific">viral metagenome</name>
    <dbReference type="NCBI Taxonomy" id="1070528"/>
    <lineage>
        <taxon>unclassified sequences</taxon>
        <taxon>metagenomes</taxon>
        <taxon>organismal metagenomes</taxon>
    </lineage>
</organism>
<keyword evidence="1" id="KW-1133">Transmembrane helix</keyword>
<protein>
    <submittedName>
        <fullName evidence="2">Uncharacterized protein</fullName>
    </submittedName>
</protein>
<dbReference type="AlphaFoldDB" id="A0A6C0H4X9"/>
<name>A0A6C0H4X9_9ZZZZ</name>
<proteinExistence type="predicted"/>
<evidence type="ECO:0000313" key="2">
    <source>
        <dbReference type="EMBL" id="QHT75205.1"/>
    </source>
</evidence>
<dbReference type="EMBL" id="MN739864">
    <property type="protein sequence ID" value="QHT75205.1"/>
    <property type="molecule type" value="Genomic_DNA"/>
</dbReference>
<keyword evidence="1" id="KW-0812">Transmembrane</keyword>